<dbReference type="Proteomes" id="UP000076796">
    <property type="component" value="Unassembled WGS sequence"/>
</dbReference>
<dbReference type="AlphaFoldDB" id="A0A163FHV9"/>
<dbReference type="KEGG" id="pglu:A3958_02800"/>
<accession>A0A163FHV9</accession>
<evidence type="ECO:0008006" key="3">
    <source>
        <dbReference type="Google" id="ProtNLM"/>
    </source>
</evidence>
<evidence type="ECO:0000313" key="1">
    <source>
        <dbReference type="EMBL" id="KZS44400.1"/>
    </source>
</evidence>
<dbReference type="EMBL" id="LWMH01000002">
    <property type="protein sequence ID" value="KZS44400.1"/>
    <property type="molecule type" value="Genomic_DNA"/>
</dbReference>
<dbReference type="SUPFAM" id="SSF51430">
    <property type="entry name" value="NAD(P)-linked oxidoreductase"/>
    <property type="match status" value="1"/>
</dbReference>
<evidence type="ECO:0000313" key="2">
    <source>
        <dbReference type="Proteomes" id="UP000076796"/>
    </source>
</evidence>
<keyword evidence="2" id="KW-1185">Reference proteome</keyword>
<dbReference type="Gene3D" id="3.20.20.100">
    <property type="entry name" value="NADP-dependent oxidoreductase domain"/>
    <property type="match status" value="1"/>
</dbReference>
<comment type="caution">
    <text evidence="1">The sequence shown here is derived from an EMBL/GenBank/DDBJ whole genome shotgun (WGS) entry which is preliminary data.</text>
</comment>
<dbReference type="RefSeq" id="WP_006212138.1">
    <property type="nucleotide sequence ID" value="NZ_JBHJRJ010000037.1"/>
</dbReference>
<sequence>MQYRTFGRTGVKVSEVSLGTMAFGRRIDERASAAVLDQVLGIINRGLSTRSLEARQVALCLFVVFP</sequence>
<name>A0A163FHV9_9BACL</name>
<protein>
    <recommendedName>
        <fullName evidence="3">NADP-dependent oxidoreductase domain-containing protein</fullName>
    </recommendedName>
</protein>
<reference evidence="1" key="1">
    <citation type="journal article" date="2016" name="Genome Announc.">
        <title>Draft genomes of two strains of Paenibacillus glucanolyticus with capability to degrade lignocellulose.</title>
        <authorList>
            <person name="Mathews S.L."/>
            <person name="Pawlak J."/>
            <person name="Grunden A.M."/>
        </authorList>
    </citation>
    <scope>NUCLEOTIDE SEQUENCE [LARGE SCALE GENOMIC DNA]</scope>
    <source>
        <strain evidence="1">SLM1</strain>
    </source>
</reference>
<gene>
    <name evidence="1" type="ORF">AWU65_30545</name>
</gene>
<organism evidence="1 2">
    <name type="scientific">Paenibacillus glucanolyticus</name>
    <dbReference type="NCBI Taxonomy" id="59843"/>
    <lineage>
        <taxon>Bacteria</taxon>
        <taxon>Bacillati</taxon>
        <taxon>Bacillota</taxon>
        <taxon>Bacilli</taxon>
        <taxon>Bacillales</taxon>
        <taxon>Paenibacillaceae</taxon>
        <taxon>Paenibacillus</taxon>
    </lineage>
</organism>
<proteinExistence type="predicted"/>
<dbReference type="STRING" id="59843.A3958_02800"/>
<dbReference type="InterPro" id="IPR036812">
    <property type="entry name" value="NAD(P)_OxRdtase_dom_sf"/>
</dbReference>